<gene>
    <name evidence="2" type="ORF">QYF61_013726</name>
</gene>
<evidence type="ECO:0000256" key="1">
    <source>
        <dbReference type="SAM" id="MobiDB-lite"/>
    </source>
</evidence>
<dbReference type="AlphaFoldDB" id="A0AAN7RXV1"/>
<evidence type="ECO:0000313" key="2">
    <source>
        <dbReference type="EMBL" id="KAK4812701.1"/>
    </source>
</evidence>
<comment type="caution">
    <text evidence="2">The sequence shown here is derived from an EMBL/GenBank/DDBJ whole genome shotgun (WGS) entry which is preliminary data.</text>
</comment>
<accession>A0AAN7RXV1</accession>
<dbReference type="Proteomes" id="UP001333110">
    <property type="component" value="Unassembled WGS sequence"/>
</dbReference>
<organism evidence="2 3">
    <name type="scientific">Mycteria americana</name>
    <name type="common">Wood stork</name>
    <dbReference type="NCBI Taxonomy" id="33587"/>
    <lineage>
        <taxon>Eukaryota</taxon>
        <taxon>Metazoa</taxon>
        <taxon>Chordata</taxon>
        <taxon>Craniata</taxon>
        <taxon>Vertebrata</taxon>
        <taxon>Euteleostomi</taxon>
        <taxon>Archelosauria</taxon>
        <taxon>Archosauria</taxon>
        <taxon>Dinosauria</taxon>
        <taxon>Saurischia</taxon>
        <taxon>Theropoda</taxon>
        <taxon>Coelurosauria</taxon>
        <taxon>Aves</taxon>
        <taxon>Neognathae</taxon>
        <taxon>Neoaves</taxon>
        <taxon>Aequornithes</taxon>
        <taxon>Ciconiiformes</taxon>
        <taxon>Ciconiidae</taxon>
        <taxon>Mycteria</taxon>
    </lineage>
</organism>
<sequence length="303" mass="35154">MHKLERLVLPRSPSPRARRGATGTGLAARGSDKHRGLSPLPLARQDPKEDLSICRGSLCSQTFSITFYKYFKQRASPAEIKKSLSHSVLVRPHLEYRVRLWSPLCKKDMERLERVQRRATKMSKGLGSLLCESRLRQLGLFSLEKRLRGHLIIVFQYLKGGYKKDGDSLFTRSHVEKTRSNGYKLLLGRFQLDTRGQFFTVRTTSHWNNLPRKWWIPQHWTLLRFSWTGCWAILSRPCFCQERLDQMILEVPSNLVFYDSMTLLTTQCSKFADDTKLTLVRLTYLRDGMPSRGIWTSSRSGPM</sequence>
<feature type="region of interest" description="Disordered" evidence="1">
    <location>
        <begin position="1"/>
        <end position="44"/>
    </location>
</feature>
<proteinExistence type="predicted"/>
<feature type="compositionally biased region" description="Low complexity" evidence="1">
    <location>
        <begin position="9"/>
        <end position="29"/>
    </location>
</feature>
<dbReference type="PANTHER" id="PTHR33332">
    <property type="entry name" value="REVERSE TRANSCRIPTASE DOMAIN-CONTAINING PROTEIN"/>
    <property type="match status" value="1"/>
</dbReference>
<evidence type="ECO:0000313" key="3">
    <source>
        <dbReference type="Proteomes" id="UP001333110"/>
    </source>
</evidence>
<name>A0AAN7RXV1_MYCAM</name>
<protein>
    <submittedName>
        <fullName evidence="2">Uncharacterized protein</fullName>
    </submittedName>
</protein>
<keyword evidence="3" id="KW-1185">Reference proteome</keyword>
<dbReference type="EMBL" id="JAUNZN010000014">
    <property type="protein sequence ID" value="KAK4812701.1"/>
    <property type="molecule type" value="Genomic_DNA"/>
</dbReference>
<reference evidence="2 3" key="1">
    <citation type="journal article" date="2023" name="J. Hered.">
        <title>Chromosome-level genome of the wood stork (Mycteria americana) provides insight into avian chromosome evolution.</title>
        <authorList>
            <person name="Flamio R. Jr."/>
            <person name="Ramstad K.M."/>
        </authorList>
    </citation>
    <scope>NUCLEOTIDE SEQUENCE [LARGE SCALE GENOMIC DNA]</scope>
    <source>
        <strain evidence="2">JAX WOST 10</strain>
    </source>
</reference>